<dbReference type="InterPro" id="IPR011004">
    <property type="entry name" value="Trimer_LpxA-like_sf"/>
</dbReference>
<gene>
    <name evidence="1" type="ORF">E2553_38770</name>
</gene>
<dbReference type="SUPFAM" id="SSF51161">
    <property type="entry name" value="Trimeric LpxA-like enzymes"/>
    <property type="match status" value="1"/>
</dbReference>
<protein>
    <submittedName>
        <fullName evidence="1">Phenylacetic acid degradation protein PaaY</fullName>
    </submittedName>
</protein>
<dbReference type="PANTHER" id="PTHR13061:SF29">
    <property type="entry name" value="GAMMA CARBONIC ANHYDRASE-LIKE 1, MITOCHONDRIAL-RELATED"/>
    <property type="match status" value="1"/>
</dbReference>
<comment type="caution">
    <text evidence="1">The sequence shown here is derived from an EMBL/GenBank/DDBJ whole genome shotgun (WGS) entry which is preliminary data.</text>
</comment>
<evidence type="ECO:0000313" key="2">
    <source>
        <dbReference type="Proteomes" id="UP000297385"/>
    </source>
</evidence>
<dbReference type="InterPro" id="IPR050484">
    <property type="entry name" value="Transf_Hexapept/Carb_Anhydrase"/>
</dbReference>
<name>A0A4Y8MJ15_9BURK</name>
<proteinExistence type="predicted"/>
<accession>A0A4Y8MJ15</accession>
<sequence length="177" mass="18660">MPIYEFQGNAPKIDPGAFVHPLASIIGDVQIGARCYIGPFASIRGDFGAIVIGEGSNVQDGCTLHVGHGRRCELEPTSHVGHGAVVHGAFLRRNTLIGMNAVIMDDAVIGESSIVAACAFVKAGWEVPPGCLVAGIPARVVRQLEEGEREGKATATRKYQELAVACLSTLREVKTSP</sequence>
<dbReference type="Pfam" id="PF00132">
    <property type="entry name" value="Hexapep"/>
    <property type="match status" value="2"/>
</dbReference>
<reference evidence="1 2" key="1">
    <citation type="submission" date="2019-03" db="EMBL/GenBank/DDBJ databases">
        <title>Complete Genome Sequence of Paraburkholderia dipogonis ICMP 19430T, a Nitrogen-fixing Symbiont of the South African Invasive Legume Dipogon lignosus in New Zealand.</title>
        <authorList>
            <person name="De Meyer S.E."/>
        </authorList>
    </citation>
    <scope>NUCLEOTIDE SEQUENCE [LARGE SCALE GENOMIC DNA]</scope>
    <source>
        <strain evidence="1 2">ICMP 19430</strain>
    </source>
</reference>
<dbReference type="RefSeq" id="WP_134465950.1">
    <property type="nucleotide sequence ID" value="NZ_JBHSSZ010000016.1"/>
</dbReference>
<dbReference type="Proteomes" id="UP000297385">
    <property type="component" value="Unassembled WGS sequence"/>
</dbReference>
<dbReference type="InterPro" id="IPR001451">
    <property type="entry name" value="Hexapep"/>
</dbReference>
<dbReference type="Gene3D" id="2.160.10.10">
    <property type="entry name" value="Hexapeptide repeat proteins"/>
    <property type="match status" value="1"/>
</dbReference>
<evidence type="ECO:0000313" key="1">
    <source>
        <dbReference type="EMBL" id="TFE37421.1"/>
    </source>
</evidence>
<organism evidence="1 2">
    <name type="scientific">Paraburkholderia dipogonis</name>
    <dbReference type="NCBI Taxonomy" id="1211383"/>
    <lineage>
        <taxon>Bacteria</taxon>
        <taxon>Pseudomonadati</taxon>
        <taxon>Pseudomonadota</taxon>
        <taxon>Betaproteobacteria</taxon>
        <taxon>Burkholderiales</taxon>
        <taxon>Burkholderiaceae</taxon>
        <taxon>Paraburkholderia</taxon>
    </lineage>
</organism>
<dbReference type="EMBL" id="SNVI01000005">
    <property type="protein sequence ID" value="TFE37421.1"/>
    <property type="molecule type" value="Genomic_DNA"/>
</dbReference>
<dbReference type="PANTHER" id="PTHR13061">
    <property type="entry name" value="DYNACTIN SUBUNIT P25"/>
    <property type="match status" value="1"/>
</dbReference>
<dbReference type="AlphaFoldDB" id="A0A4Y8MJ15"/>
<dbReference type="GeneID" id="97309284"/>